<comment type="cofactor">
    <cofactor evidence="1">
        <name>[4Fe-4S] cluster</name>
        <dbReference type="ChEBI" id="CHEBI:49883"/>
    </cofactor>
</comment>
<keyword evidence="6" id="KW-0411">Iron-sulfur</keyword>
<comment type="caution">
    <text evidence="8">The sequence shown here is derived from an EMBL/GenBank/DDBJ whole genome shotgun (WGS) entry which is preliminary data.</text>
</comment>
<dbReference type="Pfam" id="PF04055">
    <property type="entry name" value="Radical_SAM"/>
    <property type="match status" value="1"/>
</dbReference>
<protein>
    <submittedName>
        <fullName evidence="8">Radical SAM protein</fullName>
    </submittedName>
</protein>
<evidence type="ECO:0000256" key="6">
    <source>
        <dbReference type="ARBA" id="ARBA00023014"/>
    </source>
</evidence>
<accession>A0ABS6YDU4</accession>
<evidence type="ECO:0000256" key="4">
    <source>
        <dbReference type="ARBA" id="ARBA00022723"/>
    </source>
</evidence>
<keyword evidence="5" id="KW-0408">Iron</keyword>
<dbReference type="PANTHER" id="PTHR30352">
    <property type="entry name" value="PYRUVATE FORMATE-LYASE-ACTIVATING ENZYME"/>
    <property type="match status" value="1"/>
</dbReference>
<evidence type="ECO:0000313" key="8">
    <source>
        <dbReference type="EMBL" id="MBW4769733.1"/>
    </source>
</evidence>
<keyword evidence="3" id="KW-0949">S-adenosyl-L-methionine</keyword>
<evidence type="ECO:0000259" key="7">
    <source>
        <dbReference type="Pfam" id="PF04055"/>
    </source>
</evidence>
<evidence type="ECO:0000256" key="5">
    <source>
        <dbReference type="ARBA" id="ARBA00023004"/>
    </source>
</evidence>
<dbReference type="EMBL" id="JAHXCT010000006">
    <property type="protein sequence ID" value="MBW4769733.1"/>
    <property type="molecule type" value="Genomic_DNA"/>
</dbReference>
<dbReference type="RefSeq" id="WP_219481788.1">
    <property type="nucleotide sequence ID" value="NZ_JAHXCT010000006.1"/>
</dbReference>
<dbReference type="SFLD" id="SFLDS00029">
    <property type="entry name" value="Radical_SAM"/>
    <property type="match status" value="1"/>
</dbReference>
<keyword evidence="2" id="KW-0004">4Fe-4S</keyword>
<evidence type="ECO:0000256" key="3">
    <source>
        <dbReference type="ARBA" id="ARBA00022691"/>
    </source>
</evidence>
<reference evidence="8 9" key="1">
    <citation type="submission" date="2021-07" db="EMBL/GenBank/DDBJ databases">
        <title>Genomic diversity and antimicrobial resistance of Prevotella spp. isolated from chronic lung disease airways.</title>
        <authorList>
            <person name="Webb K.A."/>
            <person name="Olagoke O.S."/>
            <person name="Baird T."/>
            <person name="Neill J."/>
            <person name="Pham A."/>
            <person name="Wells T.J."/>
            <person name="Ramsay K.A."/>
            <person name="Bell S.C."/>
            <person name="Sarovich D.S."/>
            <person name="Price E.P."/>
        </authorList>
    </citation>
    <scope>NUCLEOTIDE SEQUENCE [LARGE SCALE GENOMIC DNA]</scope>
    <source>
        <strain evidence="8 9">SCHI0011.S.12</strain>
    </source>
</reference>
<dbReference type="Proteomes" id="UP000788426">
    <property type="component" value="Unassembled WGS sequence"/>
</dbReference>
<sequence length="221" mass="25267">MSNNLSQERKLFLGISRHRMAIDGTGITTLVGFMGCPLKCKYCLNEQCHTSTFEKDDLILRRDIQQLSHKELYDIVKIDNIYFQTTGGGICFGGGEPIQNHAFIIAFAQLCPVNWKITLETSLYCSVATIEDLAPYVNEWIVDVKDMNESIYKQYTGVDSKVVRQLKAIKKCVPIEKIIIKVPHIPHFNTDEDVKRSVDQLQKMGFTNIVETNYIEKRTNI</sequence>
<proteinExistence type="predicted"/>
<keyword evidence="9" id="KW-1185">Reference proteome</keyword>
<organism evidence="8 9">
    <name type="scientific">Hoylesella nanceiensis</name>
    <dbReference type="NCBI Taxonomy" id="425941"/>
    <lineage>
        <taxon>Bacteria</taxon>
        <taxon>Pseudomonadati</taxon>
        <taxon>Bacteroidota</taxon>
        <taxon>Bacteroidia</taxon>
        <taxon>Bacteroidales</taxon>
        <taxon>Prevotellaceae</taxon>
        <taxon>Hoylesella</taxon>
    </lineage>
</organism>
<evidence type="ECO:0000313" key="9">
    <source>
        <dbReference type="Proteomes" id="UP000788426"/>
    </source>
</evidence>
<dbReference type="InterPro" id="IPR034457">
    <property type="entry name" value="Organic_radical-activating"/>
</dbReference>
<gene>
    <name evidence="8" type="ORF">KZO38_08180</name>
</gene>
<name>A0ABS6YDU4_9BACT</name>
<evidence type="ECO:0000256" key="1">
    <source>
        <dbReference type="ARBA" id="ARBA00001966"/>
    </source>
</evidence>
<dbReference type="InterPro" id="IPR007197">
    <property type="entry name" value="rSAM"/>
</dbReference>
<dbReference type="PANTHER" id="PTHR30352:SF4">
    <property type="entry name" value="PYRUVATE FORMATE-LYASE 2-ACTIVATING ENZYME"/>
    <property type="match status" value="1"/>
</dbReference>
<evidence type="ECO:0000256" key="2">
    <source>
        <dbReference type="ARBA" id="ARBA00022485"/>
    </source>
</evidence>
<keyword evidence="4" id="KW-0479">Metal-binding</keyword>
<feature type="domain" description="Radical SAM core" evidence="7">
    <location>
        <begin position="34"/>
        <end position="199"/>
    </location>
</feature>